<proteinExistence type="predicted"/>
<dbReference type="GeneID" id="80330677"/>
<evidence type="ECO:0000313" key="2">
    <source>
        <dbReference type="Proteomes" id="UP000321408"/>
    </source>
</evidence>
<dbReference type="KEGG" id="psyt:DSAG12_00570"/>
<gene>
    <name evidence="1" type="ORF">DSAG12_00570</name>
</gene>
<dbReference type="RefSeq" id="WP_280178705.1">
    <property type="nucleotide sequence ID" value="NZ_CP042905.2"/>
</dbReference>
<dbReference type="Proteomes" id="UP000321408">
    <property type="component" value="Chromosome"/>
</dbReference>
<dbReference type="AlphaFoldDB" id="A0A5B9D6Y0"/>
<reference evidence="1 2" key="2">
    <citation type="journal article" date="2024" name="Int. J. Syst. Evol. Microbiol.">
        <title>Promethearchaeum syntrophicum gen. nov., sp. nov., an anaerobic, obligately syntrophic archaeon, the first isolate of the lineage 'Asgard' archaea, and proposal of the new archaeal phylum Promethearchaeota phyl. nov. and kingdom Promethearchaeati regn. nov.</title>
        <authorList>
            <person name="Imachi H."/>
            <person name="Nobu M.K."/>
            <person name="Kato S."/>
            <person name="Takaki Y."/>
            <person name="Miyazaki M."/>
            <person name="Miyata M."/>
            <person name="Ogawara M."/>
            <person name="Saito Y."/>
            <person name="Sakai S."/>
            <person name="Tahara Y.O."/>
            <person name="Takano Y."/>
            <person name="Tasumi E."/>
            <person name="Uematsu K."/>
            <person name="Yoshimura T."/>
            <person name="Itoh T."/>
            <person name="Ohkuma M."/>
            <person name="Takai K."/>
        </authorList>
    </citation>
    <scope>NUCLEOTIDE SEQUENCE [LARGE SCALE GENOMIC DNA]</scope>
    <source>
        <strain evidence="1 2">MK-D1</strain>
    </source>
</reference>
<organism evidence="1 2">
    <name type="scientific">Promethearchaeum syntrophicum</name>
    <dbReference type="NCBI Taxonomy" id="2594042"/>
    <lineage>
        <taxon>Archaea</taxon>
        <taxon>Promethearchaeati</taxon>
        <taxon>Promethearchaeota</taxon>
        <taxon>Promethearchaeia</taxon>
        <taxon>Promethearchaeales</taxon>
        <taxon>Promethearchaeaceae</taxon>
        <taxon>Promethearchaeum</taxon>
    </lineage>
</organism>
<evidence type="ECO:0000313" key="1">
    <source>
        <dbReference type="EMBL" id="QEE14755.1"/>
    </source>
</evidence>
<dbReference type="EMBL" id="CP042905">
    <property type="protein sequence ID" value="QEE14755.1"/>
    <property type="molecule type" value="Genomic_DNA"/>
</dbReference>
<keyword evidence="2" id="KW-1185">Reference proteome</keyword>
<accession>A0A5B9D6Y0</accession>
<reference evidence="1 2" key="1">
    <citation type="journal article" date="2020" name="Nature">
        <title>Isolation of an archaeon at the prokaryote-eukaryote interface.</title>
        <authorList>
            <person name="Imachi H."/>
            <person name="Nobu M.K."/>
            <person name="Nakahara N."/>
            <person name="Morono Y."/>
            <person name="Ogawara M."/>
            <person name="Takaki Y."/>
            <person name="Takano Y."/>
            <person name="Uematsu K."/>
            <person name="Ikuta T."/>
            <person name="Ito M."/>
            <person name="Matsui Y."/>
            <person name="Miyazaki M."/>
            <person name="Murata K."/>
            <person name="Saito Y."/>
            <person name="Sakai S."/>
            <person name="Song C."/>
            <person name="Tasumi E."/>
            <person name="Yamanaka Y."/>
            <person name="Yamaguchi T."/>
            <person name="Kamagata Y."/>
            <person name="Tamaki H."/>
            <person name="Takai K."/>
        </authorList>
    </citation>
    <scope>NUCLEOTIDE SEQUENCE [LARGE SCALE GENOMIC DNA]</scope>
    <source>
        <strain evidence="1 2">MK-D1</strain>
    </source>
</reference>
<sequence length="43" mass="4939">MVKKNEKLTQLLKKKKRGGRNANLLGGQNWINGFGEFETFGWT</sequence>
<protein>
    <submittedName>
        <fullName evidence="1">Uncharacterized protein</fullName>
    </submittedName>
</protein>
<name>A0A5B9D6Y0_9ARCH</name>